<gene>
    <name evidence="1" type="ORF">ILUMI_11041</name>
</gene>
<evidence type="ECO:0008006" key="3">
    <source>
        <dbReference type="Google" id="ProtNLM"/>
    </source>
</evidence>
<dbReference type="Proteomes" id="UP000801492">
    <property type="component" value="Unassembled WGS sequence"/>
</dbReference>
<proteinExistence type="predicted"/>
<dbReference type="OrthoDB" id="6814999at2759"/>
<reference evidence="1" key="1">
    <citation type="submission" date="2019-08" db="EMBL/GenBank/DDBJ databases">
        <title>The genome of the North American firefly Photinus pyralis.</title>
        <authorList>
            <consortium name="Photinus pyralis genome working group"/>
            <person name="Fallon T.R."/>
            <person name="Sander Lower S.E."/>
            <person name="Weng J.-K."/>
        </authorList>
    </citation>
    <scope>NUCLEOTIDE SEQUENCE</scope>
    <source>
        <strain evidence="1">TRF0915ILg1</strain>
        <tissue evidence="1">Whole body</tissue>
    </source>
</reference>
<protein>
    <recommendedName>
        <fullName evidence="3">MD-2-related lipid-recognition domain-containing protein</fullName>
    </recommendedName>
</protein>
<organism evidence="1 2">
    <name type="scientific">Ignelater luminosus</name>
    <name type="common">Cucubano</name>
    <name type="synonym">Pyrophorus luminosus</name>
    <dbReference type="NCBI Taxonomy" id="2038154"/>
    <lineage>
        <taxon>Eukaryota</taxon>
        <taxon>Metazoa</taxon>
        <taxon>Ecdysozoa</taxon>
        <taxon>Arthropoda</taxon>
        <taxon>Hexapoda</taxon>
        <taxon>Insecta</taxon>
        <taxon>Pterygota</taxon>
        <taxon>Neoptera</taxon>
        <taxon>Endopterygota</taxon>
        <taxon>Coleoptera</taxon>
        <taxon>Polyphaga</taxon>
        <taxon>Elateriformia</taxon>
        <taxon>Elateroidea</taxon>
        <taxon>Elateridae</taxon>
        <taxon>Agrypninae</taxon>
        <taxon>Pyrophorini</taxon>
        <taxon>Ignelater</taxon>
    </lineage>
</organism>
<accession>A0A8K0D0Z2</accession>
<name>A0A8K0D0Z2_IGNLU</name>
<evidence type="ECO:0000313" key="1">
    <source>
        <dbReference type="EMBL" id="KAF2895136.1"/>
    </source>
</evidence>
<dbReference type="EMBL" id="VTPC01006217">
    <property type="protein sequence ID" value="KAF2895136.1"/>
    <property type="molecule type" value="Genomic_DNA"/>
</dbReference>
<dbReference type="AlphaFoldDB" id="A0A8K0D0Z2"/>
<evidence type="ECO:0000313" key="2">
    <source>
        <dbReference type="Proteomes" id="UP000801492"/>
    </source>
</evidence>
<comment type="caution">
    <text evidence="1">The sequence shown here is derived from an EMBL/GenBank/DDBJ whole genome shotgun (WGS) entry which is preliminary data.</text>
</comment>
<sequence>MNIELENKIGLKSWQRLVKLEDDFCRAMNIYMGSFAYHMETALGIQPRGACPIPKGNYHAVNFTADYSLMKLQAFPFGRLRITVKYLEKSTKDIILCTKTLVTNTQ</sequence>
<keyword evidence="2" id="KW-1185">Reference proteome</keyword>